<evidence type="ECO:0000313" key="1">
    <source>
        <dbReference type="EMBL" id="RSN72746.1"/>
    </source>
</evidence>
<name>A0A3R9PTM2_9CREN</name>
<sequence length="69" mass="7396">MQVRMGRIQLEGNVIGSKRLAASSSCCSIRILNWSQEHGGSTSSSPFGKISLAVLLGSFSAFFLKSCKE</sequence>
<evidence type="ECO:0000313" key="2">
    <source>
        <dbReference type="Proteomes" id="UP000277582"/>
    </source>
</evidence>
<dbReference type="EMBL" id="RCOS01000139">
    <property type="protein sequence ID" value="RSN72746.1"/>
    <property type="molecule type" value="Genomic_DNA"/>
</dbReference>
<protein>
    <submittedName>
        <fullName evidence="1">Uncharacterized protein</fullName>
    </submittedName>
</protein>
<proteinExistence type="predicted"/>
<comment type="caution">
    <text evidence="1">The sequence shown here is derived from an EMBL/GenBank/DDBJ whole genome shotgun (WGS) entry which is preliminary data.</text>
</comment>
<dbReference type="Proteomes" id="UP000277582">
    <property type="component" value="Unassembled WGS sequence"/>
</dbReference>
<reference evidence="1 2" key="1">
    <citation type="submission" date="2018-10" db="EMBL/GenBank/DDBJ databases">
        <title>Co-occurring genomic capacity for anaerobic methane metabolism and dissimilatory sulfite reduction discovered in the Korarchaeota.</title>
        <authorList>
            <person name="Mckay L.J."/>
            <person name="Dlakic M."/>
            <person name="Fields M.W."/>
            <person name="Delmont T.O."/>
            <person name="Eren A.M."/>
            <person name="Jay Z.J."/>
            <person name="Klingelsmith K.B."/>
            <person name="Rusch D.B."/>
            <person name="Inskeep W.P."/>
        </authorList>
    </citation>
    <scope>NUCLEOTIDE SEQUENCE [LARGE SCALE GENOMIC DNA]</scope>
    <source>
        <strain evidence="1 2">MDKW</strain>
    </source>
</reference>
<dbReference type="AlphaFoldDB" id="A0A3R9PTM2"/>
<gene>
    <name evidence="1" type="ORF">D6D85_12530</name>
</gene>
<organism evidence="1 2">
    <name type="scientific">Candidatus Methanodesulfokora washburnensis</name>
    <dbReference type="NCBI Taxonomy" id="2478471"/>
    <lineage>
        <taxon>Archaea</taxon>
        <taxon>Thermoproteota</taxon>
        <taxon>Candidatus Korarchaeia</taxon>
        <taxon>Candidatus Korarchaeia incertae sedis</taxon>
        <taxon>Candidatus Methanodesulfokora</taxon>
    </lineage>
</organism>
<keyword evidence="2" id="KW-1185">Reference proteome</keyword>
<accession>A0A3R9PTM2</accession>